<evidence type="ECO:0000256" key="1">
    <source>
        <dbReference type="SAM" id="Phobius"/>
    </source>
</evidence>
<proteinExistence type="predicted"/>
<reference evidence="3 4" key="1">
    <citation type="journal article" date="2008" name="Nat. Biotechnol.">
        <title>Genome sequencing and analysis of the filamentous fungus Penicillium chrysogenum.</title>
        <authorList>
            <person name="van den Berg M.A."/>
            <person name="Albang R."/>
            <person name="Albermann K."/>
            <person name="Badger J.H."/>
            <person name="Daran J.-M."/>
            <person name="Driessen A.J.M."/>
            <person name="Garcia-Estrada C."/>
            <person name="Fedorova N.D."/>
            <person name="Harris D.M."/>
            <person name="Heijne W.H.M."/>
            <person name="Joardar V.S."/>
            <person name="Kiel J.A.K.W."/>
            <person name="Kovalchuk A."/>
            <person name="Martin J.F."/>
            <person name="Nierman W.C."/>
            <person name="Nijland J.G."/>
            <person name="Pronk J.T."/>
            <person name="Roubos J.A."/>
            <person name="van der Klei I.J."/>
            <person name="van Peij N.N.M.E."/>
            <person name="Veenhuis M."/>
            <person name="von Doehren H."/>
            <person name="Wagner C."/>
            <person name="Wortman J.R."/>
            <person name="Bovenberg R.A.L."/>
        </authorList>
    </citation>
    <scope>NUCLEOTIDE SEQUENCE [LARGE SCALE GENOMIC DNA]</scope>
    <source>
        <strain evidence="4">ATCC 28089 / DSM 1075 / NRRL 1951 / Wisconsin 54-1255</strain>
    </source>
</reference>
<evidence type="ECO:0000313" key="4">
    <source>
        <dbReference type="Proteomes" id="UP000000724"/>
    </source>
</evidence>
<dbReference type="HOGENOM" id="CLU_125091_0_0_1"/>
<keyword evidence="1" id="KW-0812">Transmembrane</keyword>
<dbReference type="OrthoDB" id="2865667at2759"/>
<dbReference type="InterPro" id="IPR027843">
    <property type="entry name" value="DUF4440"/>
</dbReference>
<keyword evidence="4" id="KW-1185">Reference proteome</keyword>
<sequence length="186" mass="21210">MTCQGRARSLLIITFVVPTKFVLGYRLFRIRIAKQFNQRVSSISSSAKSSKTNNYIPTMPSMHERIREDLLNKERALWTALTSADPAPAIWKLSNPEACFLFPQMPIITLEDEDAFKKAVRPPFHRFDAYQFEEVRVIIVDLMAGVVTYKVRAVRGKKEYTASGSTTWSQGSDGEWTLACHQETLM</sequence>
<gene>
    <name evidence="3" type="ORF">Pc22g24920</name>
    <name evidence="3" type="ORF">PCH_Pc22g24920</name>
</gene>
<dbReference type="OMA" id="PAMNDWL"/>
<dbReference type="GeneID" id="8304420"/>
<dbReference type="eggNOG" id="ENOG502SS9Y">
    <property type="taxonomic scope" value="Eukaryota"/>
</dbReference>
<dbReference type="SUPFAM" id="SSF54427">
    <property type="entry name" value="NTF2-like"/>
    <property type="match status" value="1"/>
</dbReference>
<keyword evidence="1" id="KW-1133">Transmembrane helix</keyword>
<dbReference type="KEGG" id="pcs:N7525_003910"/>
<dbReference type="BioCyc" id="PCHR:PC22G24920-MONOMER"/>
<dbReference type="AlphaFoldDB" id="B6HRN2"/>
<feature type="domain" description="DUF4440" evidence="2">
    <location>
        <begin position="72"/>
        <end position="177"/>
    </location>
</feature>
<dbReference type="VEuPathDB" id="FungiDB:PCH_Pc22g24920"/>
<keyword evidence="1" id="KW-0472">Membrane</keyword>
<dbReference type="InterPro" id="IPR032710">
    <property type="entry name" value="NTF2-like_dom_sf"/>
</dbReference>
<dbReference type="EMBL" id="AM920437">
    <property type="protein sequence ID" value="CAP99780.1"/>
    <property type="molecule type" value="Genomic_DNA"/>
</dbReference>
<dbReference type="Pfam" id="PF14534">
    <property type="entry name" value="DUF4440"/>
    <property type="match status" value="1"/>
</dbReference>
<evidence type="ECO:0000313" key="3">
    <source>
        <dbReference type="EMBL" id="CAP99780.1"/>
    </source>
</evidence>
<accession>B6HRN2</accession>
<evidence type="ECO:0000259" key="2">
    <source>
        <dbReference type="Pfam" id="PF14534"/>
    </source>
</evidence>
<feature type="transmembrane region" description="Helical" evidence="1">
    <location>
        <begin position="6"/>
        <end position="28"/>
    </location>
</feature>
<name>B6HRN2_PENRW</name>
<dbReference type="Proteomes" id="UP000000724">
    <property type="component" value="Contig Pc00c22"/>
</dbReference>
<organism evidence="3 4">
    <name type="scientific">Penicillium rubens (strain ATCC 28089 / DSM 1075 / NRRL 1951 / Wisconsin 54-1255)</name>
    <name type="common">Penicillium chrysogenum</name>
    <dbReference type="NCBI Taxonomy" id="500485"/>
    <lineage>
        <taxon>Eukaryota</taxon>
        <taxon>Fungi</taxon>
        <taxon>Dikarya</taxon>
        <taxon>Ascomycota</taxon>
        <taxon>Pezizomycotina</taxon>
        <taxon>Eurotiomycetes</taxon>
        <taxon>Eurotiomycetidae</taxon>
        <taxon>Eurotiales</taxon>
        <taxon>Aspergillaceae</taxon>
        <taxon>Penicillium</taxon>
        <taxon>Penicillium chrysogenum species complex</taxon>
    </lineage>
</organism>
<protein>
    <submittedName>
        <fullName evidence="3">Pc22g24920 protein</fullName>
    </submittedName>
</protein>